<keyword evidence="3" id="KW-0472">Membrane</keyword>
<gene>
    <name evidence="5" type="ORF">AM588_10005009</name>
</gene>
<keyword evidence="5" id="KW-0808">Transferase</keyword>
<dbReference type="Gene3D" id="2.60.40.150">
    <property type="entry name" value="C2 domain"/>
    <property type="match status" value="1"/>
</dbReference>
<dbReference type="CDD" id="cd00030">
    <property type="entry name" value="C2"/>
    <property type="match status" value="1"/>
</dbReference>
<keyword evidence="3" id="KW-1133">Transmembrane helix</keyword>
<feature type="region of interest" description="Disordered" evidence="2">
    <location>
        <begin position="247"/>
        <end position="416"/>
    </location>
</feature>
<keyword evidence="3" id="KW-0812">Transmembrane</keyword>
<dbReference type="AlphaFoldDB" id="A0A0W8DF71"/>
<evidence type="ECO:0000259" key="4">
    <source>
        <dbReference type="PROSITE" id="PS50004"/>
    </source>
</evidence>
<dbReference type="GO" id="GO:0016301">
    <property type="term" value="F:kinase activity"/>
    <property type="evidence" value="ECO:0007669"/>
    <property type="project" value="UniProtKB-KW"/>
</dbReference>
<dbReference type="SMART" id="SM00239">
    <property type="entry name" value="C2"/>
    <property type="match status" value="1"/>
</dbReference>
<keyword evidence="5" id="KW-0418">Kinase</keyword>
<evidence type="ECO:0000256" key="1">
    <source>
        <dbReference type="SAM" id="Coils"/>
    </source>
</evidence>
<feature type="compositionally biased region" description="Basic and acidic residues" evidence="2">
    <location>
        <begin position="398"/>
        <end position="408"/>
    </location>
</feature>
<protein>
    <submittedName>
        <fullName evidence="5">Serine/threonine-protein kinase HSL1</fullName>
    </submittedName>
</protein>
<feature type="compositionally biased region" description="Basic and acidic residues" evidence="2">
    <location>
        <begin position="300"/>
        <end position="314"/>
    </location>
</feature>
<evidence type="ECO:0000313" key="5">
    <source>
        <dbReference type="EMBL" id="KUF94920.1"/>
    </source>
</evidence>
<keyword evidence="1" id="KW-0175">Coiled coil</keyword>
<dbReference type="Pfam" id="PF00168">
    <property type="entry name" value="C2"/>
    <property type="match status" value="1"/>
</dbReference>
<evidence type="ECO:0000313" key="6">
    <source>
        <dbReference type="Proteomes" id="UP000054636"/>
    </source>
</evidence>
<dbReference type="SUPFAM" id="SSF49562">
    <property type="entry name" value="C2 domain (Calcium/lipid-binding domain, CaLB)"/>
    <property type="match status" value="1"/>
</dbReference>
<sequence>MSAVDDVAERIRRLEETRAAKTAQLRQLQRELRFNPVTGVDERLDNGLSIARLDVKVQSGRNMLFKAGFLSGQRTYARVTVEVVAAAAVNSNEDEQLESTTVMEQKMTTKRPVSYTPKWSEALVFEGLPAAIGTVRVDVMQEERIGADDVVGTLILPLARLQDQRPMQRWHGLKKHDKDLISEILFSCRFQRSPVRLFYIYFYFLLMIFILQISALELELELLQNQANELHLFIGRHQNLVEVPRNSITSEPKPLQGKEVVPENTPERTASTRFSAVASFPPNMRKRESVENMSMNVDMEAPRVKRQRVVDTDKQVNSLSDRIANWLLPPAPSSASTPADKHETPPSAGNSTGTSFFPFKQRQGAPPQRRQRRTGRPLSATSQKSPSALQAIENWLFTDKDGKPRELPFGRQAPSY</sequence>
<feature type="compositionally biased region" description="Polar residues" evidence="2">
    <location>
        <begin position="379"/>
        <end position="388"/>
    </location>
</feature>
<accession>A0A0W8DF71</accession>
<organism evidence="5 6">
    <name type="scientific">Phytophthora nicotianae</name>
    <name type="common">Potato buckeye rot agent</name>
    <name type="synonym">Phytophthora parasitica</name>
    <dbReference type="NCBI Taxonomy" id="4792"/>
    <lineage>
        <taxon>Eukaryota</taxon>
        <taxon>Sar</taxon>
        <taxon>Stramenopiles</taxon>
        <taxon>Oomycota</taxon>
        <taxon>Peronosporomycetes</taxon>
        <taxon>Peronosporales</taxon>
        <taxon>Peronosporaceae</taxon>
        <taxon>Phytophthora</taxon>
    </lineage>
</organism>
<feature type="domain" description="C2" evidence="4">
    <location>
        <begin position="24"/>
        <end position="171"/>
    </location>
</feature>
<comment type="caution">
    <text evidence="5">The sequence shown here is derived from an EMBL/GenBank/DDBJ whole genome shotgun (WGS) entry which is preliminary data.</text>
</comment>
<dbReference type="PROSITE" id="PS50004">
    <property type="entry name" value="C2"/>
    <property type="match status" value="1"/>
</dbReference>
<feature type="coiled-coil region" evidence="1">
    <location>
        <begin position="4"/>
        <end position="31"/>
    </location>
</feature>
<reference evidence="5 6" key="1">
    <citation type="submission" date="2015-11" db="EMBL/GenBank/DDBJ databases">
        <title>Genomes and virulence difference between two physiological races of Phytophthora nicotianae.</title>
        <authorList>
            <person name="Liu H."/>
            <person name="Ma X."/>
            <person name="Yu H."/>
            <person name="Fang D."/>
            <person name="Li Y."/>
            <person name="Wang X."/>
            <person name="Wang W."/>
            <person name="Dong Y."/>
            <person name="Xiao B."/>
        </authorList>
    </citation>
    <scope>NUCLEOTIDE SEQUENCE [LARGE SCALE GENOMIC DNA]</scope>
    <source>
        <strain evidence="6">race 1</strain>
    </source>
</reference>
<dbReference type="Proteomes" id="UP000054636">
    <property type="component" value="Unassembled WGS sequence"/>
</dbReference>
<dbReference type="EMBL" id="LNFP01000263">
    <property type="protein sequence ID" value="KUF94920.1"/>
    <property type="molecule type" value="Genomic_DNA"/>
</dbReference>
<feature type="transmembrane region" description="Helical" evidence="3">
    <location>
        <begin position="197"/>
        <end position="216"/>
    </location>
</feature>
<dbReference type="InterPro" id="IPR000008">
    <property type="entry name" value="C2_dom"/>
</dbReference>
<name>A0A0W8DF71_PHYNI</name>
<evidence type="ECO:0000256" key="3">
    <source>
        <dbReference type="SAM" id="Phobius"/>
    </source>
</evidence>
<dbReference type="InterPro" id="IPR035892">
    <property type="entry name" value="C2_domain_sf"/>
</dbReference>
<evidence type="ECO:0000256" key="2">
    <source>
        <dbReference type="SAM" id="MobiDB-lite"/>
    </source>
</evidence>
<proteinExistence type="predicted"/>